<dbReference type="InterPro" id="IPR003615">
    <property type="entry name" value="HNH_nuc"/>
</dbReference>
<evidence type="ECO:0000313" key="3">
    <source>
        <dbReference type="Proteomes" id="UP001596391"/>
    </source>
</evidence>
<evidence type="ECO:0000259" key="1">
    <source>
        <dbReference type="Pfam" id="PF13392"/>
    </source>
</evidence>
<reference evidence="3" key="1">
    <citation type="journal article" date="2019" name="Int. J. Syst. Evol. Microbiol.">
        <title>The Global Catalogue of Microorganisms (GCM) 10K type strain sequencing project: providing services to taxonomists for standard genome sequencing and annotation.</title>
        <authorList>
            <consortium name="The Broad Institute Genomics Platform"/>
            <consortium name="The Broad Institute Genome Sequencing Center for Infectious Disease"/>
            <person name="Wu L."/>
            <person name="Ma J."/>
        </authorList>
    </citation>
    <scope>NUCLEOTIDE SEQUENCE [LARGE SCALE GENOMIC DNA]</scope>
    <source>
        <strain evidence="3">CGMCC 1.16026</strain>
    </source>
</reference>
<dbReference type="Proteomes" id="UP001596391">
    <property type="component" value="Unassembled WGS sequence"/>
</dbReference>
<gene>
    <name evidence="2" type="ORF">ACFQBQ_00825</name>
</gene>
<sequence>MKYPAYRKITRKIEQLFRSITRTEDGCWLWNKSKLTNGYGMASFESKPITVHRLSYRLFRGEIPEGAYVLHSCGNRSCLNPDHLRCGSAAMNMQDRMDSPLGWRAGSRGKGVSPEEHAEIFAMFDAGHSAYKISKSPLSTGRVVTESQLSFMRRNRKLIETTDADKRKRCPKPLKPRRPNSVVTIIHTNALTA</sequence>
<organism evidence="2 3">
    <name type="scientific">Granulicella cerasi</name>
    <dbReference type="NCBI Taxonomy" id="741063"/>
    <lineage>
        <taxon>Bacteria</taxon>
        <taxon>Pseudomonadati</taxon>
        <taxon>Acidobacteriota</taxon>
        <taxon>Terriglobia</taxon>
        <taxon>Terriglobales</taxon>
        <taxon>Acidobacteriaceae</taxon>
        <taxon>Granulicella</taxon>
    </lineage>
</organism>
<dbReference type="EC" id="3.1.-.-" evidence="2"/>
<feature type="domain" description="HNH nuclease" evidence="1">
    <location>
        <begin position="51"/>
        <end position="93"/>
    </location>
</feature>
<dbReference type="Gene3D" id="3.90.75.20">
    <property type="match status" value="1"/>
</dbReference>
<keyword evidence="2" id="KW-0378">Hydrolase</keyword>
<dbReference type="RefSeq" id="WP_263372106.1">
    <property type="nucleotide sequence ID" value="NZ_JAGSYD010000004.1"/>
</dbReference>
<keyword evidence="2" id="KW-0255">Endonuclease</keyword>
<dbReference type="GO" id="GO:0004519">
    <property type="term" value="F:endonuclease activity"/>
    <property type="evidence" value="ECO:0007669"/>
    <property type="project" value="UniProtKB-KW"/>
</dbReference>
<keyword evidence="2" id="KW-0540">Nuclease</keyword>
<name>A0ABW1Z645_9BACT</name>
<dbReference type="SUPFAM" id="SSF54060">
    <property type="entry name" value="His-Me finger endonucleases"/>
    <property type="match status" value="1"/>
</dbReference>
<comment type="caution">
    <text evidence="2">The sequence shown here is derived from an EMBL/GenBank/DDBJ whole genome shotgun (WGS) entry which is preliminary data.</text>
</comment>
<dbReference type="Pfam" id="PF13392">
    <property type="entry name" value="HNH_3"/>
    <property type="match status" value="1"/>
</dbReference>
<dbReference type="GO" id="GO:0016787">
    <property type="term" value="F:hydrolase activity"/>
    <property type="evidence" value="ECO:0007669"/>
    <property type="project" value="UniProtKB-KW"/>
</dbReference>
<evidence type="ECO:0000313" key="2">
    <source>
        <dbReference type="EMBL" id="MFC6644156.1"/>
    </source>
</evidence>
<accession>A0ABW1Z645</accession>
<dbReference type="EMBL" id="JBHSWI010000001">
    <property type="protein sequence ID" value="MFC6644156.1"/>
    <property type="molecule type" value="Genomic_DNA"/>
</dbReference>
<dbReference type="InterPro" id="IPR044925">
    <property type="entry name" value="His-Me_finger_sf"/>
</dbReference>
<keyword evidence="3" id="KW-1185">Reference proteome</keyword>
<proteinExistence type="predicted"/>
<protein>
    <submittedName>
        <fullName evidence="2">HNH endonuclease signature motif containing protein</fullName>
        <ecNumber evidence="2">3.1.-.-</ecNumber>
    </submittedName>
</protein>